<evidence type="ECO:0000313" key="3">
    <source>
        <dbReference type="EMBL" id="SFN45339.1"/>
    </source>
</evidence>
<evidence type="ECO:0000313" key="4">
    <source>
        <dbReference type="Proteomes" id="UP000199153"/>
    </source>
</evidence>
<dbReference type="InterPro" id="IPR010982">
    <property type="entry name" value="Lambda_DNA-bd_dom_sf"/>
</dbReference>
<dbReference type="PROSITE" id="PS50943">
    <property type="entry name" value="HTH_CROC1"/>
    <property type="match status" value="1"/>
</dbReference>
<evidence type="ECO:0000259" key="2">
    <source>
        <dbReference type="PROSITE" id="PS50943"/>
    </source>
</evidence>
<keyword evidence="3" id="KW-0238">DNA-binding</keyword>
<dbReference type="Pfam" id="PF01381">
    <property type="entry name" value="HTH_3"/>
    <property type="match status" value="1"/>
</dbReference>
<keyword evidence="4" id="KW-1185">Reference proteome</keyword>
<dbReference type="GO" id="GO:0003677">
    <property type="term" value="F:DNA binding"/>
    <property type="evidence" value="ECO:0007669"/>
    <property type="project" value="UniProtKB-KW"/>
</dbReference>
<dbReference type="AlphaFoldDB" id="A0A1I4Z5S4"/>
<feature type="domain" description="HTH cro/C1-type" evidence="2">
    <location>
        <begin position="11"/>
        <end position="66"/>
    </location>
</feature>
<dbReference type="OrthoDB" id="1034290at2"/>
<dbReference type="EMBL" id="FOVL01000005">
    <property type="protein sequence ID" value="SFN45339.1"/>
    <property type="molecule type" value="Genomic_DNA"/>
</dbReference>
<name>A0A1I4Z5S4_9FLAO</name>
<dbReference type="InterPro" id="IPR001387">
    <property type="entry name" value="Cro/C1-type_HTH"/>
</dbReference>
<dbReference type="SUPFAM" id="SSF47413">
    <property type="entry name" value="lambda repressor-like DNA-binding domains"/>
    <property type="match status" value="1"/>
</dbReference>
<reference evidence="3 4" key="1">
    <citation type="submission" date="2016-10" db="EMBL/GenBank/DDBJ databases">
        <authorList>
            <person name="de Groot N.N."/>
        </authorList>
    </citation>
    <scope>NUCLEOTIDE SEQUENCE [LARGE SCALE GENOMIC DNA]</scope>
    <source>
        <strain evidence="3 4">DSM 17794</strain>
    </source>
</reference>
<dbReference type="RefSeq" id="WP_093406905.1">
    <property type="nucleotide sequence ID" value="NZ_FOVL01000005.1"/>
</dbReference>
<dbReference type="CDD" id="cd00093">
    <property type="entry name" value="HTH_XRE"/>
    <property type="match status" value="1"/>
</dbReference>
<organism evidence="3 4">
    <name type="scientific">Salegentibacter flavus</name>
    <dbReference type="NCBI Taxonomy" id="287099"/>
    <lineage>
        <taxon>Bacteria</taxon>
        <taxon>Pseudomonadati</taxon>
        <taxon>Bacteroidota</taxon>
        <taxon>Flavobacteriia</taxon>
        <taxon>Flavobacteriales</taxon>
        <taxon>Flavobacteriaceae</taxon>
        <taxon>Salegentibacter</taxon>
    </lineage>
</organism>
<feature type="compositionally biased region" description="Polar residues" evidence="1">
    <location>
        <begin position="102"/>
        <end position="115"/>
    </location>
</feature>
<proteinExistence type="predicted"/>
<dbReference type="Proteomes" id="UP000199153">
    <property type="component" value="Unassembled WGS sequence"/>
</dbReference>
<dbReference type="STRING" id="287099.SAMN05660413_01098"/>
<dbReference type="SMART" id="SM00530">
    <property type="entry name" value="HTH_XRE"/>
    <property type="match status" value="1"/>
</dbReference>
<feature type="compositionally biased region" description="Pro residues" evidence="1">
    <location>
        <begin position="81"/>
        <end position="93"/>
    </location>
</feature>
<dbReference type="Gene3D" id="1.10.260.40">
    <property type="entry name" value="lambda repressor-like DNA-binding domains"/>
    <property type="match status" value="1"/>
</dbReference>
<gene>
    <name evidence="3" type="ORF">SAMN05660413_01098</name>
</gene>
<sequence>MVNTEKFAARLEKIINYYDLSAAAFADQIEVGRSSISHILSGRNKPSLDFVMKVISHFPEVELYWLLNGKGRFPKERSVSPPQPEVPPKPITPAPAMEKSSPKFQQQGIPEDATQNGKQIKKIVIFYADGSFEAFEN</sequence>
<accession>A0A1I4Z5S4</accession>
<evidence type="ECO:0000256" key="1">
    <source>
        <dbReference type="SAM" id="MobiDB-lite"/>
    </source>
</evidence>
<protein>
    <submittedName>
        <fullName evidence="3">DNA-binding transcriptional regulator, XRE-family HTH domain</fullName>
    </submittedName>
</protein>
<feature type="region of interest" description="Disordered" evidence="1">
    <location>
        <begin position="74"/>
        <end position="115"/>
    </location>
</feature>